<comment type="caution">
    <text evidence="1">The sequence shown here is derived from an EMBL/GenBank/DDBJ whole genome shotgun (WGS) entry which is preliminary data.</text>
</comment>
<dbReference type="RefSeq" id="WP_185642233.1">
    <property type="nucleotide sequence ID" value="NZ_JAASWV010000019.1"/>
</dbReference>
<evidence type="ECO:0000313" key="1">
    <source>
        <dbReference type="EMBL" id="MBC2311838.1"/>
    </source>
</evidence>
<sequence>MKKIKLVIPLFICMLLVACEEKKADTKDNELSASVHASTEDISYKQAVAEADLIVEVSIQKMQGIIEGGNNIIAKTKFEGQVNNVYTGSKKVKDTISILQEGKNGMEIENYPLFEPGENYILMLMDSGDGKTYWIKGQLNGTYLIEDRSTLKFGKQEVTLPEKKDVSDIEASIIEKQKETDGNSQILDTAKFKKQIQNDVEESCLRKANH</sequence>
<organism evidence="1 2">
    <name type="scientific">Listeria booriae</name>
    <dbReference type="NCBI Taxonomy" id="1552123"/>
    <lineage>
        <taxon>Bacteria</taxon>
        <taxon>Bacillati</taxon>
        <taxon>Bacillota</taxon>
        <taxon>Bacilli</taxon>
        <taxon>Bacillales</taxon>
        <taxon>Listeriaceae</taxon>
        <taxon>Listeria</taxon>
    </lineage>
</organism>
<name>A0A7X0ZWM1_9LIST</name>
<gene>
    <name evidence="1" type="ORF">HCJ81_13165</name>
</gene>
<evidence type="ECO:0000313" key="2">
    <source>
        <dbReference type="Proteomes" id="UP000565628"/>
    </source>
</evidence>
<dbReference type="AlphaFoldDB" id="A0A7X0ZWM1"/>
<evidence type="ECO:0008006" key="3">
    <source>
        <dbReference type="Google" id="ProtNLM"/>
    </source>
</evidence>
<accession>A0A7X0ZWM1</accession>
<dbReference type="PROSITE" id="PS51257">
    <property type="entry name" value="PROKAR_LIPOPROTEIN"/>
    <property type="match status" value="1"/>
</dbReference>
<proteinExistence type="predicted"/>
<reference evidence="1 2" key="1">
    <citation type="submission" date="2020-03" db="EMBL/GenBank/DDBJ databases">
        <title>Soil Listeria distribution.</title>
        <authorList>
            <person name="Liao J."/>
            <person name="Wiedmann M."/>
        </authorList>
    </citation>
    <scope>NUCLEOTIDE SEQUENCE [LARGE SCALE GENOMIC DNA]</scope>
    <source>
        <strain evidence="1 2">FSL L7-0039</strain>
    </source>
</reference>
<protein>
    <recommendedName>
        <fullName evidence="3">Lipoprotein</fullName>
    </recommendedName>
</protein>
<dbReference type="EMBL" id="JAASWV010000019">
    <property type="protein sequence ID" value="MBC2311838.1"/>
    <property type="molecule type" value="Genomic_DNA"/>
</dbReference>
<dbReference type="Proteomes" id="UP000565628">
    <property type="component" value="Unassembled WGS sequence"/>
</dbReference>